<comment type="caution">
    <text evidence="1">The sequence shown here is derived from an EMBL/GenBank/DDBJ whole genome shotgun (WGS) entry which is preliminary data.</text>
</comment>
<reference evidence="1 2" key="1">
    <citation type="submission" date="2020-10" db="EMBL/GenBank/DDBJ databases">
        <title>Connecting structure to function with the recovery of over 1000 high-quality activated sludge metagenome-assembled genomes encoding full-length rRNA genes using long-read sequencing.</title>
        <authorList>
            <person name="Singleton C.M."/>
            <person name="Petriglieri F."/>
            <person name="Kristensen J.M."/>
            <person name="Kirkegaard R.H."/>
            <person name="Michaelsen T.Y."/>
            <person name="Andersen M.H."/>
            <person name="Karst S.M."/>
            <person name="Dueholm M.S."/>
            <person name="Nielsen P.H."/>
            <person name="Albertsen M."/>
        </authorList>
    </citation>
    <scope>NUCLEOTIDE SEQUENCE [LARGE SCALE GENOMIC DNA]</scope>
    <source>
        <strain evidence="1">Lyne_18-Q3-R50-59_MAXAC.006</strain>
    </source>
</reference>
<organism evidence="1 2">
    <name type="scientific">Candidatus Neomicrothrix subdominans</name>
    <dbReference type="NCBI Taxonomy" id="2954438"/>
    <lineage>
        <taxon>Bacteria</taxon>
        <taxon>Bacillati</taxon>
        <taxon>Actinomycetota</taxon>
        <taxon>Acidimicrobiia</taxon>
        <taxon>Acidimicrobiales</taxon>
        <taxon>Microthrixaceae</taxon>
        <taxon>Candidatus Neomicrothrix</taxon>
    </lineage>
</organism>
<gene>
    <name evidence="1" type="ORF">IPN02_16700</name>
</gene>
<name>A0A936NDQ3_9ACTN</name>
<evidence type="ECO:0000313" key="1">
    <source>
        <dbReference type="EMBL" id="MBK9298430.1"/>
    </source>
</evidence>
<sequence>MAASTTMKVSVSTRDALRQLADRDGLTLDAQLEKLIRRERRRIIGAQLASAPLGADEEAVLDASASDVADASG</sequence>
<dbReference type="EMBL" id="JADJZA010000009">
    <property type="protein sequence ID" value="MBK9298430.1"/>
    <property type="molecule type" value="Genomic_DNA"/>
</dbReference>
<protein>
    <submittedName>
        <fullName evidence="1">Uncharacterized protein</fullName>
    </submittedName>
</protein>
<dbReference type="AlphaFoldDB" id="A0A936NDQ3"/>
<evidence type="ECO:0000313" key="2">
    <source>
        <dbReference type="Proteomes" id="UP000727993"/>
    </source>
</evidence>
<dbReference type="Proteomes" id="UP000727993">
    <property type="component" value="Unassembled WGS sequence"/>
</dbReference>
<accession>A0A936NDQ3</accession>
<proteinExistence type="predicted"/>